<proteinExistence type="predicted"/>
<evidence type="ECO:0000259" key="1">
    <source>
        <dbReference type="Pfam" id="PF13622"/>
    </source>
</evidence>
<feature type="domain" description="Acyl-CoA thioesterase-like C-terminal" evidence="2">
    <location>
        <begin position="123"/>
        <end position="252"/>
    </location>
</feature>
<evidence type="ECO:0000313" key="4">
    <source>
        <dbReference type="Proteomes" id="UP000031524"/>
    </source>
</evidence>
<dbReference type="KEGG" id="chm:B842_03765"/>
<name>A0A0B5D1S2_9CORY</name>
<dbReference type="OrthoDB" id="1413770at2"/>
<dbReference type="Pfam" id="PF13622">
    <property type="entry name" value="4HBT_3"/>
    <property type="match status" value="1"/>
</dbReference>
<evidence type="ECO:0000313" key="3">
    <source>
        <dbReference type="EMBL" id="AJE32606.1"/>
    </source>
</evidence>
<dbReference type="Gene3D" id="2.40.160.210">
    <property type="entry name" value="Acyl-CoA thioesterase, double hotdog domain"/>
    <property type="match status" value="1"/>
</dbReference>
<evidence type="ECO:0000259" key="2">
    <source>
        <dbReference type="Pfam" id="PF20789"/>
    </source>
</evidence>
<accession>A0A0B5D1S2</accession>
<dbReference type="HOGENOM" id="CLU_074337_1_1_11"/>
<dbReference type="Proteomes" id="UP000031524">
    <property type="component" value="Chromosome"/>
</dbReference>
<evidence type="ECO:0008006" key="5">
    <source>
        <dbReference type="Google" id="ProtNLM"/>
    </source>
</evidence>
<sequence length="256" mass="28437">MSSHLFTRTGDITFQPTRHAEGAWSTEDYHFSSLAGLMIHEIERTRPHKDLVLSRISYDILGRLPFAEVEVIVETLRPGRTIELVQATATIGGRSVIKARAWYLATSDTTEVEAVSAEPLTSPEDSAERDLTELWAGGFIRQLEVRQAMERRPGRGATWIRTPNVLVEGEEPIEVAQYFTSIDVANGINPQQGPEEWAYPNVDLTVHLFRQPTGPWTGLDTTVTWGAEGIGLTSSVLHDIHGPVGRAEQSLTLRKL</sequence>
<dbReference type="RefSeq" id="WP_040085288.1">
    <property type="nucleotide sequence ID" value="NZ_BCSU01000019.1"/>
</dbReference>
<organism evidence="3 4">
    <name type="scientific">Corynebacterium humireducens NBRC 106098 = DSM 45392</name>
    <dbReference type="NCBI Taxonomy" id="1223515"/>
    <lineage>
        <taxon>Bacteria</taxon>
        <taxon>Bacillati</taxon>
        <taxon>Actinomycetota</taxon>
        <taxon>Actinomycetes</taxon>
        <taxon>Mycobacteriales</taxon>
        <taxon>Corynebacteriaceae</taxon>
        <taxon>Corynebacterium</taxon>
    </lineage>
</organism>
<dbReference type="InterPro" id="IPR042171">
    <property type="entry name" value="Acyl-CoA_hotdog"/>
</dbReference>
<reference evidence="3 4" key="1">
    <citation type="submission" date="2013-04" db="EMBL/GenBank/DDBJ databases">
        <title>Complete genome sequence of Corynebacterium humireducens DSM 45392(T), isolated from a wastewater-fed microbial fuel cell.</title>
        <authorList>
            <person name="Ruckert C."/>
            <person name="Albersmeier A."/>
            <person name="Kalinowski J."/>
        </authorList>
    </citation>
    <scope>NUCLEOTIDE SEQUENCE [LARGE SCALE GENOMIC DNA]</scope>
    <source>
        <strain evidence="4">MFC-5</strain>
    </source>
</reference>
<protein>
    <recommendedName>
        <fullName evidence="5">Thioesterase</fullName>
    </recommendedName>
</protein>
<dbReference type="InterPro" id="IPR049449">
    <property type="entry name" value="TesB_ACOT8-like_N"/>
</dbReference>
<dbReference type="AlphaFoldDB" id="A0A0B5D1S2"/>
<dbReference type="InterPro" id="IPR049450">
    <property type="entry name" value="ACOT8-like_C"/>
</dbReference>
<gene>
    <name evidence="3" type="ORF">B842_03765</name>
</gene>
<feature type="domain" description="Acyl-CoA thioesterase-like N-terminal HotDog" evidence="1">
    <location>
        <begin position="23"/>
        <end position="103"/>
    </location>
</feature>
<dbReference type="Pfam" id="PF20789">
    <property type="entry name" value="4HBT_3C"/>
    <property type="match status" value="1"/>
</dbReference>
<dbReference type="EMBL" id="CP005286">
    <property type="protein sequence ID" value="AJE32606.1"/>
    <property type="molecule type" value="Genomic_DNA"/>
</dbReference>
<keyword evidence="4" id="KW-1185">Reference proteome</keyword>
<dbReference type="STRING" id="1223515.B842_03765"/>